<feature type="repeat" description="ANK" evidence="1">
    <location>
        <begin position="214"/>
        <end position="246"/>
    </location>
</feature>
<protein>
    <submittedName>
        <fullName evidence="2">Ankyrin repeat protein</fullName>
    </submittedName>
</protein>
<dbReference type="PRINTS" id="PR01415">
    <property type="entry name" value="ANKYRIN"/>
</dbReference>
<feature type="repeat" description="ANK" evidence="1">
    <location>
        <begin position="247"/>
        <end position="279"/>
    </location>
</feature>
<dbReference type="InterPro" id="IPR002110">
    <property type="entry name" value="Ankyrin_rpt"/>
</dbReference>
<dbReference type="VEuPathDB" id="FungiDB:ASPFODRAFT_71416"/>
<dbReference type="InterPro" id="IPR036770">
    <property type="entry name" value="Ankyrin_rpt-contain_sf"/>
</dbReference>
<dbReference type="Gene3D" id="1.25.40.20">
    <property type="entry name" value="Ankyrin repeat-containing domain"/>
    <property type="match status" value="4"/>
</dbReference>
<dbReference type="PANTHER" id="PTHR46224:SF64">
    <property type="entry name" value="IQ MOTIF AND ANKYRIN REPEAT DOMAIN-CONTAINING PROTEIN 1"/>
    <property type="match status" value="1"/>
</dbReference>
<proteinExistence type="predicted"/>
<organism evidence="2 3">
    <name type="scientific">Aspergillus kawachii</name>
    <name type="common">White koji mold</name>
    <name type="synonym">Aspergillus awamori var. kawachi</name>
    <dbReference type="NCBI Taxonomy" id="1069201"/>
    <lineage>
        <taxon>Eukaryota</taxon>
        <taxon>Fungi</taxon>
        <taxon>Dikarya</taxon>
        <taxon>Ascomycota</taxon>
        <taxon>Pezizomycotina</taxon>
        <taxon>Eurotiomycetes</taxon>
        <taxon>Eurotiomycetidae</taxon>
        <taxon>Eurotiales</taxon>
        <taxon>Aspergillaceae</taxon>
        <taxon>Aspergillus</taxon>
        <taxon>Aspergillus subgen. Circumdati</taxon>
    </lineage>
</organism>
<feature type="repeat" description="ANK" evidence="1">
    <location>
        <begin position="434"/>
        <end position="466"/>
    </location>
</feature>
<dbReference type="PROSITE" id="PS50297">
    <property type="entry name" value="ANK_REP_REGION"/>
    <property type="match status" value="3"/>
</dbReference>
<dbReference type="PROSITE" id="PS50088">
    <property type="entry name" value="ANK_REPEAT"/>
    <property type="match status" value="4"/>
</dbReference>
<dbReference type="SUPFAM" id="SSF48403">
    <property type="entry name" value="Ankyrin repeat"/>
    <property type="match status" value="2"/>
</dbReference>
<evidence type="ECO:0000313" key="2">
    <source>
        <dbReference type="EMBL" id="GAT21835.1"/>
    </source>
</evidence>
<gene>
    <name evidence="2" type="ORF">RIB2604_01100790</name>
</gene>
<dbReference type="AlphaFoldDB" id="A0A146F721"/>
<feature type="repeat" description="ANK" evidence="1">
    <location>
        <begin position="399"/>
        <end position="431"/>
    </location>
</feature>
<reference evidence="3" key="2">
    <citation type="submission" date="2016-02" db="EMBL/GenBank/DDBJ databases">
        <title>Genome sequencing of Aspergillus luchuensis NBRC 4314.</title>
        <authorList>
            <person name="Yamada O."/>
        </authorList>
    </citation>
    <scope>NUCLEOTIDE SEQUENCE [LARGE SCALE GENOMIC DNA]</scope>
    <source>
        <strain evidence="3">RIB 2604</strain>
    </source>
</reference>
<dbReference type="Proteomes" id="UP000075230">
    <property type="component" value="Unassembled WGS sequence"/>
</dbReference>
<dbReference type="InterPro" id="IPR051616">
    <property type="entry name" value="Cul2-RING_E3_ligase_SR"/>
</dbReference>
<keyword evidence="1" id="KW-0040">ANK repeat</keyword>
<accession>A0A146F721</accession>
<evidence type="ECO:0000313" key="3">
    <source>
        <dbReference type="Proteomes" id="UP000075230"/>
    </source>
</evidence>
<dbReference type="SMART" id="SM00248">
    <property type="entry name" value="ANK"/>
    <property type="match status" value="11"/>
</dbReference>
<evidence type="ECO:0000256" key="1">
    <source>
        <dbReference type="PROSITE-ProRule" id="PRU00023"/>
    </source>
</evidence>
<name>A0A146F721_ASPKA</name>
<dbReference type="PANTHER" id="PTHR46224">
    <property type="entry name" value="ANKYRIN REPEAT FAMILY PROTEIN"/>
    <property type="match status" value="1"/>
</dbReference>
<dbReference type="EMBL" id="BCWF01000011">
    <property type="protein sequence ID" value="GAT21835.1"/>
    <property type="molecule type" value="Genomic_DNA"/>
</dbReference>
<sequence>MVERDYYLGYIMYADTTIHEGTKIIHSTKFSYATLSIGIPHNDLFNSIMTALRLPVELIEQIVGYLECANDINALARTHGNFYRAVNPMLYRHNVHHNNSSALAWGIEHRCLATVQKSLEAGASANECDPDTLWRPMALAVIEGDEAIVRYLYEQGGVDIRHTRRWLNPRHKAYDKSPGSLLLLAAVHGHEALARFFMDHLPRPYHVDYPADSDGRTPLMEAAAEGHLAIVRWLVDAGADIHARDHENWTPLVLSARGGHLEVMRFLLQRGADPTIPTAPDGCSALCWAARLSRFECVRCLLDAGVMDQLARCQGSESPSSHNAAMCPLTSNALLECDSIVDLLFERWDYLASTVEPANKAALLCVAAARGNAALVRQLLECHGYDPNSRCGQVFIWDDLPTALCWAVVRGHAEVVQVLLADGADASPSPGQMGMRKPLIEAIKQGSEAMVSMLLSAGADPNEQDAQVGFAALKHAIPFEGIFRRLLAVGADPTAVDCQGDTIPATVLASGHTALVQALIDQGLDLSRHMCRANFLHQAIRGGAAVLDLLVRTGKWNSYILPEHLDKTACEQALVIATSTGKVEILQWLLDRGFSVAELSPTVNLIAEAACTAASDADAAETIDLLLQHGLDINKRIQKNVGCETALAHVAYHYNLHTDNDTGRVRLRMLVDRGAHLLPPRSPSERYNPYTSTTAVCVGVSSVLDEMIFQEMEARREPWIAVEWLFKYTELDARDRWDWEGVKMIKRYSWRVRYPVPK</sequence>
<comment type="caution">
    <text evidence="2">The sequence shown here is derived from an EMBL/GenBank/DDBJ whole genome shotgun (WGS) entry which is preliminary data.</text>
</comment>
<reference evidence="2 3" key="1">
    <citation type="journal article" date="2016" name="DNA Res.">
        <title>Genome sequence of Aspergillus luchuensis NBRC 4314.</title>
        <authorList>
            <person name="Yamada O."/>
            <person name="Machida M."/>
            <person name="Hosoyama A."/>
            <person name="Goto M."/>
            <person name="Takahashi T."/>
            <person name="Futagami T."/>
            <person name="Yamagata Y."/>
            <person name="Takeuchi M."/>
            <person name="Kobayashi T."/>
            <person name="Koike H."/>
            <person name="Abe K."/>
            <person name="Asai K."/>
            <person name="Arita M."/>
            <person name="Fujita N."/>
            <person name="Fukuda K."/>
            <person name="Higa K."/>
            <person name="Horikawa H."/>
            <person name="Ishikawa T."/>
            <person name="Jinno K."/>
            <person name="Kato Y."/>
            <person name="Kirimura K."/>
            <person name="Mizutani O."/>
            <person name="Nakasone K."/>
            <person name="Sano M."/>
            <person name="Shiraishi Y."/>
            <person name="Tsukahara M."/>
            <person name="Gomi K."/>
        </authorList>
    </citation>
    <scope>NUCLEOTIDE SEQUENCE [LARGE SCALE GENOMIC DNA]</scope>
    <source>
        <strain evidence="2 3">RIB 2604</strain>
    </source>
</reference>
<dbReference type="Pfam" id="PF13637">
    <property type="entry name" value="Ank_4"/>
    <property type="match status" value="1"/>
</dbReference>
<dbReference type="Pfam" id="PF12796">
    <property type="entry name" value="Ank_2"/>
    <property type="match status" value="1"/>
</dbReference>